<keyword evidence="2" id="KW-0805">Transcription regulation</keyword>
<dbReference type="Gene3D" id="3.40.190.290">
    <property type="match status" value="1"/>
</dbReference>
<protein>
    <submittedName>
        <fullName evidence="7">LysR family transcriptional regulator</fullName>
    </submittedName>
</protein>
<dbReference type="Gene3D" id="1.10.10.10">
    <property type="entry name" value="Winged helix-like DNA-binding domain superfamily/Winged helix DNA-binding domain"/>
    <property type="match status" value="1"/>
</dbReference>
<keyword evidence="5" id="KW-0804">Transcription</keyword>
<evidence type="ECO:0000256" key="3">
    <source>
        <dbReference type="ARBA" id="ARBA00023125"/>
    </source>
</evidence>
<accession>A0ABW9V443</accession>
<dbReference type="SUPFAM" id="SSF53850">
    <property type="entry name" value="Periplasmic binding protein-like II"/>
    <property type="match status" value="1"/>
</dbReference>
<dbReference type="PRINTS" id="PR00039">
    <property type="entry name" value="HTHLYSR"/>
</dbReference>
<dbReference type="Pfam" id="PF03466">
    <property type="entry name" value="LysR_substrate"/>
    <property type="match status" value="1"/>
</dbReference>
<dbReference type="InterPro" id="IPR036388">
    <property type="entry name" value="WH-like_DNA-bd_sf"/>
</dbReference>
<evidence type="ECO:0000259" key="6">
    <source>
        <dbReference type="PROSITE" id="PS50931"/>
    </source>
</evidence>
<evidence type="ECO:0000256" key="1">
    <source>
        <dbReference type="ARBA" id="ARBA00009437"/>
    </source>
</evidence>
<dbReference type="InterPro" id="IPR000847">
    <property type="entry name" value="LysR_HTH_N"/>
</dbReference>
<comment type="similarity">
    <text evidence="1">Belongs to the LysR transcriptional regulatory family.</text>
</comment>
<evidence type="ECO:0000256" key="5">
    <source>
        <dbReference type="ARBA" id="ARBA00023163"/>
    </source>
</evidence>
<sequence length="298" mass="31410">MPILDPRWHLFATVAQLGSLTRAADALNLPQSVISRQIGQLETQCGARLFRRTGRGVVLTDFGQTVQQRILPMIVAADQLADAILTTNGIPIGEVHVGLLPSSIPSFAGQLFRAARARFPKVRLHLVEGSSAQLEEWLAAGRLDLALLLREGEQPEPGAVCLRGMALDLIGPAGDAALAAGSISFEAMCDLPLILPAAPHVLRKRLDALARARGLQLAVAMEADTIALQKELAIAGAGYALVASLAQTAAVAADARLGAARIVQPELLRTIVLGTTQHRPHTLATRSVAQLIAALFAA</sequence>
<keyword evidence="8" id="KW-1185">Reference proteome</keyword>
<dbReference type="SUPFAM" id="SSF46785">
    <property type="entry name" value="Winged helix' DNA-binding domain"/>
    <property type="match status" value="1"/>
</dbReference>
<proteinExistence type="inferred from homology"/>
<organism evidence="7 8">
    <name type="scientific">Duganella lactea</name>
    <dbReference type="NCBI Taxonomy" id="2692173"/>
    <lineage>
        <taxon>Bacteria</taxon>
        <taxon>Pseudomonadati</taxon>
        <taxon>Pseudomonadota</taxon>
        <taxon>Betaproteobacteria</taxon>
        <taxon>Burkholderiales</taxon>
        <taxon>Oxalobacteraceae</taxon>
        <taxon>Telluria group</taxon>
        <taxon>Duganella</taxon>
    </lineage>
</organism>
<dbReference type="EMBL" id="WWCO01000005">
    <property type="protein sequence ID" value="MYM34466.1"/>
    <property type="molecule type" value="Genomic_DNA"/>
</dbReference>
<dbReference type="PANTHER" id="PTHR30293">
    <property type="entry name" value="TRANSCRIPTIONAL REGULATORY PROTEIN NAC-RELATED"/>
    <property type="match status" value="1"/>
</dbReference>
<keyword evidence="3" id="KW-0238">DNA-binding</keyword>
<evidence type="ECO:0000256" key="2">
    <source>
        <dbReference type="ARBA" id="ARBA00023015"/>
    </source>
</evidence>
<evidence type="ECO:0000256" key="4">
    <source>
        <dbReference type="ARBA" id="ARBA00023159"/>
    </source>
</evidence>
<dbReference type="PANTHER" id="PTHR30293:SF0">
    <property type="entry name" value="NITROGEN ASSIMILATION REGULATORY PROTEIN NAC"/>
    <property type="match status" value="1"/>
</dbReference>
<reference evidence="7 8" key="1">
    <citation type="submission" date="2019-12" db="EMBL/GenBank/DDBJ databases">
        <title>Novel species isolated from a subtropical stream in China.</title>
        <authorList>
            <person name="Lu H."/>
        </authorList>
    </citation>
    <scope>NUCLEOTIDE SEQUENCE [LARGE SCALE GENOMIC DNA]</scope>
    <source>
        <strain evidence="7 8">FT94W</strain>
    </source>
</reference>
<evidence type="ECO:0000313" key="8">
    <source>
        <dbReference type="Proteomes" id="UP000449678"/>
    </source>
</evidence>
<dbReference type="InterPro" id="IPR036390">
    <property type="entry name" value="WH_DNA-bd_sf"/>
</dbReference>
<evidence type="ECO:0000313" key="7">
    <source>
        <dbReference type="EMBL" id="MYM34466.1"/>
    </source>
</evidence>
<keyword evidence="4" id="KW-0010">Activator</keyword>
<dbReference type="Pfam" id="PF00126">
    <property type="entry name" value="HTH_1"/>
    <property type="match status" value="1"/>
</dbReference>
<dbReference type="PROSITE" id="PS50931">
    <property type="entry name" value="HTH_LYSR"/>
    <property type="match status" value="1"/>
</dbReference>
<comment type="caution">
    <text evidence="7">The sequence shown here is derived from an EMBL/GenBank/DDBJ whole genome shotgun (WGS) entry which is preliminary data.</text>
</comment>
<dbReference type="InterPro" id="IPR005119">
    <property type="entry name" value="LysR_subst-bd"/>
</dbReference>
<gene>
    <name evidence="7" type="ORF">GTP38_08965</name>
</gene>
<feature type="domain" description="HTH lysR-type" evidence="6">
    <location>
        <begin position="1"/>
        <end position="60"/>
    </location>
</feature>
<dbReference type="Proteomes" id="UP000449678">
    <property type="component" value="Unassembled WGS sequence"/>
</dbReference>
<name>A0ABW9V443_9BURK</name>